<dbReference type="Proteomes" id="UP001064489">
    <property type="component" value="Chromosome 3"/>
</dbReference>
<accession>A0AAD5NW09</accession>
<dbReference type="InterPro" id="IPR036426">
    <property type="entry name" value="Bulb-type_lectin_dom_sf"/>
</dbReference>
<evidence type="ECO:0000256" key="4">
    <source>
        <dbReference type="SAM" id="Phobius"/>
    </source>
</evidence>
<dbReference type="Pfam" id="PF01453">
    <property type="entry name" value="B_lectin"/>
    <property type="match status" value="2"/>
</dbReference>
<feature type="transmembrane region" description="Helical" evidence="4">
    <location>
        <begin position="25"/>
        <end position="46"/>
    </location>
</feature>
<dbReference type="InterPro" id="IPR001480">
    <property type="entry name" value="Bulb-type_lectin_dom"/>
</dbReference>
<dbReference type="FunFam" id="2.90.10.10:FF:000005">
    <property type="entry name" value="G-type lectin S-receptor-like serine/threonine-protein kinase"/>
    <property type="match status" value="1"/>
</dbReference>
<dbReference type="SMART" id="SM00473">
    <property type="entry name" value="PAN_AP"/>
    <property type="match status" value="2"/>
</dbReference>
<keyword evidence="3" id="KW-0325">Glycoprotein</keyword>
<keyword evidence="4" id="KW-0812">Transmembrane</keyword>
<dbReference type="PROSITE" id="PS50927">
    <property type="entry name" value="BULB_LECTIN"/>
    <property type="match status" value="1"/>
</dbReference>
<dbReference type="PANTHER" id="PTHR32444:SF63">
    <property type="entry name" value="G-TYPE LECTIN S-RECEPTOR-LIKE SERINE_THREONINE-PROTEIN KINASE RKS1"/>
    <property type="match status" value="1"/>
</dbReference>
<keyword evidence="1" id="KW-0732">Signal</keyword>
<dbReference type="InterPro" id="IPR000858">
    <property type="entry name" value="S_locus_glycoprot_dom"/>
</dbReference>
<dbReference type="Pfam" id="PF08276">
    <property type="entry name" value="PAN_2"/>
    <property type="match status" value="2"/>
</dbReference>
<keyword evidence="2" id="KW-1015">Disulfide bond</keyword>
<feature type="domain" description="Apple" evidence="6">
    <location>
        <begin position="625"/>
        <end position="707"/>
    </location>
</feature>
<dbReference type="AlphaFoldDB" id="A0AAD5NW09"/>
<evidence type="ECO:0008006" key="9">
    <source>
        <dbReference type="Google" id="ProtNLM"/>
    </source>
</evidence>
<dbReference type="CDD" id="cd01098">
    <property type="entry name" value="PAN_AP_plant"/>
    <property type="match status" value="2"/>
</dbReference>
<dbReference type="SUPFAM" id="SSF51110">
    <property type="entry name" value="alpha-D-mannose-specific plant lectins"/>
    <property type="match status" value="2"/>
</dbReference>
<dbReference type="PANTHER" id="PTHR32444">
    <property type="entry name" value="BULB-TYPE LECTIN DOMAIN-CONTAINING PROTEIN"/>
    <property type="match status" value="1"/>
</dbReference>
<evidence type="ECO:0000256" key="1">
    <source>
        <dbReference type="ARBA" id="ARBA00022729"/>
    </source>
</evidence>
<organism evidence="7 8">
    <name type="scientific">Acer negundo</name>
    <name type="common">Box elder</name>
    <dbReference type="NCBI Taxonomy" id="4023"/>
    <lineage>
        <taxon>Eukaryota</taxon>
        <taxon>Viridiplantae</taxon>
        <taxon>Streptophyta</taxon>
        <taxon>Embryophyta</taxon>
        <taxon>Tracheophyta</taxon>
        <taxon>Spermatophyta</taxon>
        <taxon>Magnoliopsida</taxon>
        <taxon>eudicotyledons</taxon>
        <taxon>Gunneridae</taxon>
        <taxon>Pentapetalae</taxon>
        <taxon>rosids</taxon>
        <taxon>malvids</taxon>
        <taxon>Sapindales</taxon>
        <taxon>Sapindaceae</taxon>
        <taxon>Hippocastanoideae</taxon>
        <taxon>Acereae</taxon>
        <taxon>Acer</taxon>
    </lineage>
</organism>
<feature type="domain" description="Apple" evidence="6">
    <location>
        <begin position="361"/>
        <end position="443"/>
    </location>
</feature>
<evidence type="ECO:0000259" key="6">
    <source>
        <dbReference type="PROSITE" id="PS50948"/>
    </source>
</evidence>
<keyword evidence="8" id="KW-1185">Reference proteome</keyword>
<dbReference type="SMART" id="SM00108">
    <property type="entry name" value="B_lectin"/>
    <property type="match status" value="1"/>
</dbReference>
<dbReference type="InterPro" id="IPR003609">
    <property type="entry name" value="Pan_app"/>
</dbReference>
<dbReference type="EMBL" id="JAJSOW010000100">
    <property type="protein sequence ID" value="KAI9184773.1"/>
    <property type="molecule type" value="Genomic_DNA"/>
</dbReference>
<evidence type="ECO:0000259" key="5">
    <source>
        <dbReference type="PROSITE" id="PS50927"/>
    </source>
</evidence>
<dbReference type="Pfam" id="PF00954">
    <property type="entry name" value="S_locus_glycop"/>
    <property type="match status" value="1"/>
</dbReference>
<proteinExistence type="predicted"/>
<reference evidence="7" key="2">
    <citation type="submission" date="2023-02" db="EMBL/GenBank/DDBJ databases">
        <authorList>
            <person name="Swenson N.G."/>
            <person name="Wegrzyn J.L."/>
            <person name="Mcevoy S.L."/>
        </authorList>
    </citation>
    <scope>NUCLEOTIDE SEQUENCE</scope>
    <source>
        <strain evidence="7">91603</strain>
        <tissue evidence="7">Leaf</tissue>
    </source>
</reference>
<gene>
    <name evidence="7" type="ORF">LWI28_000944</name>
</gene>
<name>A0AAD5NW09_ACENE</name>
<dbReference type="Gene3D" id="2.90.10.10">
    <property type="entry name" value="Bulb-type lectin domain"/>
    <property type="match status" value="1"/>
</dbReference>
<dbReference type="PROSITE" id="PS50948">
    <property type="entry name" value="PAN"/>
    <property type="match status" value="2"/>
</dbReference>
<evidence type="ECO:0000256" key="3">
    <source>
        <dbReference type="ARBA" id="ARBA00023180"/>
    </source>
</evidence>
<keyword evidence="4" id="KW-0472">Membrane</keyword>
<keyword evidence="4" id="KW-1133">Transmembrane helix</keyword>
<evidence type="ECO:0000256" key="2">
    <source>
        <dbReference type="ARBA" id="ARBA00023157"/>
    </source>
</evidence>
<protein>
    <recommendedName>
        <fullName evidence="9">Receptor-like serine/threonine-protein kinase</fullName>
    </recommendedName>
</protein>
<evidence type="ECO:0000313" key="7">
    <source>
        <dbReference type="EMBL" id="KAI9184773.1"/>
    </source>
</evidence>
<comment type="caution">
    <text evidence="7">The sequence shown here is derived from an EMBL/GenBank/DDBJ whole genome shotgun (WGS) entry which is preliminary data.</text>
</comment>
<reference evidence="7" key="1">
    <citation type="journal article" date="2022" name="Plant J.">
        <title>Strategies of tolerance reflected in two North American maple genomes.</title>
        <authorList>
            <person name="McEvoy S.L."/>
            <person name="Sezen U.U."/>
            <person name="Trouern-Trend A."/>
            <person name="McMahon S.M."/>
            <person name="Schaberg P.G."/>
            <person name="Yang J."/>
            <person name="Wegrzyn J.L."/>
            <person name="Swenson N.G."/>
        </authorList>
    </citation>
    <scope>NUCLEOTIDE SEQUENCE</scope>
    <source>
        <strain evidence="7">91603</strain>
    </source>
</reference>
<dbReference type="CDD" id="cd00028">
    <property type="entry name" value="B_lectin"/>
    <property type="match status" value="1"/>
</dbReference>
<feature type="domain" description="Bulb-type lectin" evidence="5">
    <location>
        <begin position="48"/>
        <end position="170"/>
    </location>
</feature>
<evidence type="ECO:0000313" key="8">
    <source>
        <dbReference type="Proteomes" id="UP001064489"/>
    </source>
</evidence>
<sequence length="739" mass="83991">MLIEVVTDTGTSEKYSQTLIFMGSYRALCILVLFVIFDLFGLLHALETITGTQFIADDENGSLVSSDGNFKLGFFSPAKSQARYIGIWFNKISEQTIVWVANRETPIKNSAGIFKIGGDGNLAVFCCNQSSPLWSTNVSVPAQTSAAKLLDSGNLVLEAKETIIWQSFDYPTDTVLPGMKFGWNRKTGLNHILTSWKSIDDPTPGEFSSGFDPHSIPRLFLYKNSVLHWRSGPWNGRMLNGLPDIRSQKDYFSDHNVFIDITFVSNDNEIYAKFSPKNVDVFSIIVLESTGVINRLIWHESQRWVKLQIILHDMCDEYMRCGANAICNGDMLAQCACLPGFERLYPQDWYLKCQETRKEACGKGYGEGFVRLEGVKFPDARNSTFYSNMSLEECERECLKSCKCTGYANVYVDEMGRDCIAWYGELKDMRRYKSGQDFYLRVDAVELGMYRLFFHNLSAAKGSYKLRLSVSNFLSLKEILNLQLQMPRKTQRWLAGGKFNLQQLLDSGNLALVAKETIIWQSFDYPTDTVLPSMKFGWNWITGLNRILTSWKSIDDPKPGEFSAGFDLHSIPQLFSYNNSVSYWRSGPWNGCMVNGLLEVEGHKEYFFDWINLINITYATSKEACGKGKGEGFVRLKGVKFLDTRNSTLYSNLSLEECERECLKSFNCTGYANVYVDEMGRGCIAWYGELRDIRCFKSGQDFYLRVTTAERLASPSAYTLTIRGVVKHRKAPKAQMQID</sequence>
<dbReference type="GO" id="GO:0048544">
    <property type="term" value="P:recognition of pollen"/>
    <property type="evidence" value="ECO:0007669"/>
    <property type="project" value="InterPro"/>
</dbReference>